<sequence length="138" mass="16290">ISKKKESKVSINMNISETAGPREKSKIMLLQALVKRHESVRREFKQIDEIDINDLAENIEEELYKLFNKDAGKAYKAKFRALYFNISNETNKTLFRKILNREVSPKKLVNMDKNELASEELAKWQEMRQKKVMLFSYS</sequence>
<evidence type="ECO:0000313" key="3">
    <source>
        <dbReference type="Proteomes" id="UP001497623"/>
    </source>
</evidence>
<proteinExistence type="predicted"/>
<evidence type="ECO:0000259" key="1">
    <source>
        <dbReference type="PROSITE" id="PS51321"/>
    </source>
</evidence>
<dbReference type="PROSITE" id="PS51321">
    <property type="entry name" value="TFIIS_CENTRAL"/>
    <property type="match status" value="1"/>
</dbReference>
<name>A0AAV2SC69_MEGNR</name>
<organism evidence="2 3">
    <name type="scientific">Meganyctiphanes norvegica</name>
    <name type="common">Northern krill</name>
    <name type="synonym">Thysanopoda norvegica</name>
    <dbReference type="NCBI Taxonomy" id="48144"/>
    <lineage>
        <taxon>Eukaryota</taxon>
        <taxon>Metazoa</taxon>
        <taxon>Ecdysozoa</taxon>
        <taxon>Arthropoda</taxon>
        <taxon>Crustacea</taxon>
        <taxon>Multicrustacea</taxon>
        <taxon>Malacostraca</taxon>
        <taxon>Eumalacostraca</taxon>
        <taxon>Eucarida</taxon>
        <taxon>Euphausiacea</taxon>
        <taxon>Euphausiidae</taxon>
        <taxon>Meganyctiphanes</taxon>
    </lineage>
</organism>
<dbReference type="GO" id="GO:0005634">
    <property type="term" value="C:nucleus"/>
    <property type="evidence" value="ECO:0007669"/>
    <property type="project" value="TreeGrafter"/>
</dbReference>
<dbReference type="PANTHER" id="PTHR11477">
    <property type="entry name" value="TRANSCRIPTION FACTOR S-II ZINC FINGER DOMAIN-CONTAINING PROTEIN"/>
    <property type="match status" value="1"/>
</dbReference>
<dbReference type="AlphaFoldDB" id="A0AAV2SC69"/>
<dbReference type="InterPro" id="IPR036575">
    <property type="entry name" value="TFIIS_cen_dom_sf"/>
</dbReference>
<dbReference type="InterPro" id="IPR003618">
    <property type="entry name" value="TFIIS_cen_dom"/>
</dbReference>
<accession>A0AAV2SC69</accession>
<dbReference type="Proteomes" id="UP001497623">
    <property type="component" value="Unassembled WGS sequence"/>
</dbReference>
<dbReference type="SMART" id="SM00510">
    <property type="entry name" value="TFS2M"/>
    <property type="match status" value="1"/>
</dbReference>
<keyword evidence="3" id="KW-1185">Reference proteome</keyword>
<protein>
    <recommendedName>
        <fullName evidence="1">TFIIS central domain-containing protein</fullName>
    </recommendedName>
</protein>
<evidence type="ECO:0000313" key="2">
    <source>
        <dbReference type="EMBL" id="CAL4184216.1"/>
    </source>
</evidence>
<gene>
    <name evidence="2" type="ORF">MNOR_LOCUS35780</name>
</gene>
<dbReference type="EMBL" id="CAXKWB010061336">
    <property type="protein sequence ID" value="CAL4184216.1"/>
    <property type="molecule type" value="Genomic_DNA"/>
</dbReference>
<dbReference type="GO" id="GO:0006351">
    <property type="term" value="P:DNA-templated transcription"/>
    <property type="evidence" value="ECO:0007669"/>
    <property type="project" value="InterPro"/>
</dbReference>
<feature type="domain" description="TFIIS central" evidence="1">
    <location>
        <begin position="21"/>
        <end position="138"/>
    </location>
</feature>
<dbReference type="Gene3D" id="1.10.472.30">
    <property type="entry name" value="Transcription elongation factor S-II, central domain"/>
    <property type="match status" value="1"/>
</dbReference>
<feature type="non-terminal residue" evidence="2">
    <location>
        <position position="1"/>
    </location>
</feature>
<comment type="caution">
    <text evidence="2">The sequence shown here is derived from an EMBL/GenBank/DDBJ whole genome shotgun (WGS) entry which is preliminary data.</text>
</comment>
<dbReference type="Pfam" id="PF07500">
    <property type="entry name" value="TFIIS_M"/>
    <property type="match status" value="1"/>
</dbReference>
<dbReference type="PANTHER" id="PTHR11477:SF51">
    <property type="entry name" value="PROTEIN PARTNER OF SNF, ISOFORM B"/>
    <property type="match status" value="1"/>
</dbReference>
<dbReference type="SUPFAM" id="SSF46942">
    <property type="entry name" value="Elongation factor TFIIS domain 2"/>
    <property type="match status" value="1"/>
</dbReference>
<reference evidence="2 3" key="1">
    <citation type="submission" date="2024-05" db="EMBL/GenBank/DDBJ databases">
        <authorList>
            <person name="Wallberg A."/>
        </authorList>
    </citation>
    <scope>NUCLEOTIDE SEQUENCE [LARGE SCALE GENOMIC DNA]</scope>
</reference>